<feature type="compositionally biased region" description="Polar residues" evidence="6">
    <location>
        <begin position="122"/>
        <end position="131"/>
    </location>
</feature>
<evidence type="ECO:0000313" key="9">
    <source>
        <dbReference type="Proteomes" id="UP001345013"/>
    </source>
</evidence>
<evidence type="ECO:0000256" key="4">
    <source>
        <dbReference type="ARBA" id="ARBA00023163"/>
    </source>
</evidence>
<comment type="subcellular location">
    <subcellularLocation>
        <location evidence="1">Nucleus</location>
    </subcellularLocation>
</comment>
<protein>
    <recommendedName>
        <fullName evidence="7">MADS-box domain-containing protein</fullName>
    </recommendedName>
</protein>
<dbReference type="Gene3D" id="3.40.1810.10">
    <property type="entry name" value="Transcription factor, MADS-box"/>
    <property type="match status" value="1"/>
</dbReference>
<evidence type="ECO:0000313" key="8">
    <source>
        <dbReference type="EMBL" id="KAK5077420.1"/>
    </source>
</evidence>
<dbReference type="PROSITE" id="PS50066">
    <property type="entry name" value="MADS_BOX_2"/>
    <property type="match status" value="1"/>
</dbReference>
<feature type="domain" description="MADS-box" evidence="7">
    <location>
        <begin position="12"/>
        <end position="66"/>
    </location>
</feature>
<feature type="region of interest" description="Disordered" evidence="6">
    <location>
        <begin position="87"/>
        <end position="131"/>
    </location>
</feature>
<evidence type="ECO:0000256" key="6">
    <source>
        <dbReference type="SAM" id="MobiDB-lite"/>
    </source>
</evidence>
<evidence type="ECO:0000259" key="7">
    <source>
        <dbReference type="PROSITE" id="PS50066"/>
    </source>
</evidence>
<sequence length="207" mass="23381">MPLKIGKPRKRKASKRTVSRQVKDEKARYERCRRRRWGLVKKAREYSALFGAEVYLLVKDEHNAHYFASKDPWISAPQDVGPVRVEAPGRKVHQPQEDQEDQSISESSSDEPLDTHSEGSADATSESPLCATSSSRDLQCRYERFVTRLEKVYRALATLRRPDRPKTGSLDGHVEGLNDLGAYKDWDTALGRAPPSCLIMAGIQIES</sequence>
<accession>A0ABR0JW90</accession>
<feature type="region of interest" description="Disordered" evidence="6">
    <location>
        <begin position="1"/>
        <end position="27"/>
    </location>
</feature>
<keyword evidence="5" id="KW-0539">Nucleus</keyword>
<reference evidence="8 9" key="1">
    <citation type="submission" date="2023-08" db="EMBL/GenBank/DDBJ databases">
        <title>Black Yeasts Isolated from many extreme environments.</title>
        <authorList>
            <person name="Coleine C."/>
            <person name="Stajich J.E."/>
            <person name="Selbmann L."/>
        </authorList>
    </citation>
    <scope>NUCLEOTIDE SEQUENCE [LARGE SCALE GENOMIC DNA]</scope>
    <source>
        <strain evidence="8 9">CCFEE 5885</strain>
    </source>
</reference>
<evidence type="ECO:0000256" key="2">
    <source>
        <dbReference type="ARBA" id="ARBA00023015"/>
    </source>
</evidence>
<feature type="compositionally biased region" description="Basic residues" evidence="6">
    <location>
        <begin position="1"/>
        <end position="18"/>
    </location>
</feature>
<gene>
    <name evidence="8" type="ORF">LTR24_009667</name>
</gene>
<dbReference type="EMBL" id="JAVRRG010000225">
    <property type="protein sequence ID" value="KAK5077420.1"/>
    <property type="molecule type" value="Genomic_DNA"/>
</dbReference>
<proteinExistence type="predicted"/>
<organism evidence="8 9">
    <name type="scientific">Lithohypha guttulata</name>
    <dbReference type="NCBI Taxonomy" id="1690604"/>
    <lineage>
        <taxon>Eukaryota</taxon>
        <taxon>Fungi</taxon>
        <taxon>Dikarya</taxon>
        <taxon>Ascomycota</taxon>
        <taxon>Pezizomycotina</taxon>
        <taxon>Eurotiomycetes</taxon>
        <taxon>Chaetothyriomycetidae</taxon>
        <taxon>Chaetothyriales</taxon>
        <taxon>Trichomeriaceae</taxon>
        <taxon>Lithohypha</taxon>
    </lineage>
</organism>
<keyword evidence="2" id="KW-0805">Transcription regulation</keyword>
<keyword evidence="9" id="KW-1185">Reference proteome</keyword>
<name>A0ABR0JW90_9EURO</name>
<dbReference type="Proteomes" id="UP001345013">
    <property type="component" value="Unassembled WGS sequence"/>
</dbReference>
<dbReference type="Pfam" id="PF00319">
    <property type="entry name" value="SRF-TF"/>
    <property type="match status" value="1"/>
</dbReference>
<keyword evidence="4" id="KW-0804">Transcription</keyword>
<feature type="compositionally biased region" description="Acidic residues" evidence="6">
    <location>
        <begin position="97"/>
        <end position="112"/>
    </location>
</feature>
<evidence type="ECO:0000256" key="5">
    <source>
        <dbReference type="ARBA" id="ARBA00023242"/>
    </source>
</evidence>
<dbReference type="SUPFAM" id="SSF55455">
    <property type="entry name" value="SRF-like"/>
    <property type="match status" value="1"/>
</dbReference>
<dbReference type="SMART" id="SM00432">
    <property type="entry name" value="MADS"/>
    <property type="match status" value="1"/>
</dbReference>
<evidence type="ECO:0000256" key="1">
    <source>
        <dbReference type="ARBA" id="ARBA00004123"/>
    </source>
</evidence>
<keyword evidence="3" id="KW-0238">DNA-binding</keyword>
<evidence type="ECO:0000256" key="3">
    <source>
        <dbReference type="ARBA" id="ARBA00023125"/>
    </source>
</evidence>
<comment type="caution">
    <text evidence="8">The sequence shown here is derived from an EMBL/GenBank/DDBJ whole genome shotgun (WGS) entry which is preliminary data.</text>
</comment>
<dbReference type="InterPro" id="IPR036879">
    <property type="entry name" value="TF_MADSbox_sf"/>
</dbReference>
<dbReference type="InterPro" id="IPR002100">
    <property type="entry name" value="TF_MADSbox"/>
</dbReference>